<protein>
    <submittedName>
        <fullName evidence="1">Uncharacterized protein</fullName>
    </submittedName>
</protein>
<dbReference type="Proteomes" id="UP000784294">
    <property type="component" value="Unassembled WGS sequence"/>
</dbReference>
<dbReference type="EMBL" id="CAAALY010251477">
    <property type="protein sequence ID" value="VEL36122.1"/>
    <property type="molecule type" value="Genomic_DNA"/>
</dbReference>
<dbReference type="OrthoDB" id="546826at2759"/>
<keyword evidence="2" id="KW-1185">Reference proteome</keyword>
<proteinExistence type="predicted"/>
<accession>A0A3S5CTQ4</accession>
<sequence length="141" mass="15639">MKSYIWLLQNQGDFLVRETSKKASDAAVNTPLIAVGAKTSTNCVGNIQPFAVFHTNGIPACHANPTVVTKMVLSVYWHGHKHFILQGGPAMNAPGWYLEEGVFPTVRFRDNRLSGSYDPLLLPLRSVPDVRLRCNCSLLWS</sequence>
<name>A0A3S5CTQ4_9PLAT</name>
<evidence type="ECO:0000313" key="1">
    <source>
        <dbReference type="EMBL" id="VEL36122.1"/>
    </source>
</evidence>
<organism evidence="1 2">
    <name type="scientific">Protopolystoma xenopodis</name>
    <dbReference type="NCBI Taxonomy" id="117903"/>
    <lineage>
        <taxon>Eukaryota</taxon>
        <taxon>Metazoa</taxon>
        <taxon>Spiralia</taxon>
        <taxon>Lophotrochozoa</taxon>
        <taxon>Platyhelminthes</taxon>
        <taxon>Monogenea</taxon>
        <taxon>Polyopisthocotylea</taxon>
        <taxon>Polystomatidea</taxon>
        <taxon>Polystomatidae</taxon>
        <taxon>Protopolystoma</taxon>
    </lineage>
</organism>
<reference evidence="1" key="1">
    <citation type="submission" date="2018-11" db="EMBL/GenBank/DDBJ databases">
        <authorList>
            <consortium name="Pathogen Informatics"/>
        </authorList>
    </citation>
    <scope>NUCLEOTIDE SEQUENCE</scope>
</reference>
<gene>
    <name evidence="1" type="ORF">PXEA_LOCUS29562</name>
</gene>
<comment type="caution">
    <text evidence="1">The sequence shown here is derived from an EMBL/GenBank/DDBJ whole genome shotgun (WGS) entry which is preliminary data.</text>
</comment>
<dbReference type="AlphaFoldDB" id="A0A3S5CTQ4"/>
<evidence type="ECO:0000313" key="2">
    <source>
        <dbReference type="Proteomes" id="UP000784294"/>
    </source>
</evidence>